<feature type="transmembrane region" description="Helical" evidence="1">
    <location>
        <begin position="98"/>
        <end position="117"/>
    </location>
</feature>
<dbReference type="AlphaFoldDB" id="A0A1M5S7W8"/>
<dbReference type="RefSeq" id="WP_073337151.1">
    <property type="nucleotide sequence ID" value="NZ_FQXM01000004.1"/>
</dbReference>
<evidence type="ECO:0000313" key="2">
    <source>
        <dbReference type="EMBL" id="SHH34732.1"/>
    </source>
</evidence>
<keyword evidence="1" id="KW-0472">Membrane</keyword>
<keyword evidence="3" id="KW-1185">Reference proteome</keyword>
<dbReference type="Proteomes" id="UP000184447">
    <property type="component" value="Unassembled WGS sequence"/>
</dbReference>
<reference evidence="2 3" key="1">
    <citation type="submission" date="2016-11" db="EMBL/GenBank/DDBJ databases">
        <authorList>
            <person name="Jaros S."/>
            <person name="Januszkiewicz K."/>
            <person name="Wedrychowicz H."/>
        </authorList>
    </citation>
    <scope>NUCLEOTIDE SEQUENCE [LARGE SCALE GENOMIC DNA]</scope>
    <source>
        <strain evidence="2 3">DSM 8605</strain>
    </source>
</reference>
<dbReference type="STRING" id="1121316.SAMN02745207_00807"/>
<keyword evidence="1" id="KW-0812">Transmembrane</keyword>
<evidence type="ECO:0000313" key="3">
    <source>
        <dbReference type="Proteomes" id="UP000184447"/>
    </source>
</evidence>
<keyword evidence="1" id="KW-1133">Transmembrane helix</keyword>
<protein>
    <submittedName>
        <fullName evidence="2">Uncharacterized protein</fullName>
    </submittedName>
</protein>
<feature type="transmembrane region" description="Helical" evidence="1">
    <location>
        <begin position="7"/>
        <end position="23"/>
    </location>
</feature>
<organism evidence="2 3">
    <name type="scientific">Clostridium grantii DSM 8605</name>
    <dbReference type="NCBI Taxonomy" id="1121316"/>
    <lineage>
        <taxon>Bacteria</taxon>
        <taxon>Bacillati</taxon>
        <taxon>Bacillota</taxon>
        <taxon>Clostridia</taxon>
        <taxon>Eubacteriales</taxon>
        <taxon>Clostridiaceae</taxon>
        <taxon>Clostridium</taxon>
    </lineage>
</organism>
<accession>A0A1M5S7W8</accession>
<proteinExistence type="predicted"/>
<sequence length="157" mass="17592">MDKNNKFVLVVLISTILVVYAQLSQNETAFALGMGLVIYSWLFLGAAKNGKVPKVLAIMWGITFLIMTGSLLAMLNIVKVPENIISSHFLGFPLPTAILFFLFWMLVGLVNNATYSVRFNKDIMKKEWVEEFEEKTGTVLLSKKANVLKDNSVKEEA</sequence>
<evidence type="ECO:0000256" key="1">
    <source>
        <dbReference type="SAM" id="Phobius"/>
    </source>
</evidence>
<name>A0A1M5S7W8_9CLOT</name>
<feature type="transmembrane region" description="Helical" evidence="1">
    <location>
        <begin position="29"/>
        <end position="46"/>
    </location>
</feature>
<dbReference type="EMBL" id="FQXM01000004">
    <property type="protein sequence ID" value="SHH34732.1"/>
    <property type="molecule type" value="Genomic_DNA"/>
</dbReference>
<dbReference type="OrthoDB" id="1953847at2"/>
<feature type="transmembrane region" description="Helical" evidence="1">
    <location>
        <begin position="58"/>
        <end position="78"/>
    </location>
</feature>
<gene>
    <name evidence="2" type="ORF">SAMN02745207_00807</name>
</gene>